<feature type="transmembrane region" description="Helical" evidence="1">
    <location>
        <begin position="78"/>
        <end position="96"/>
    </location>
</feature>
<keyword evidence="1" id="KW-1133">Transmembrane helix</keyword>
<organism evidence="2">
    <name type="scientific">Candidatus Kentrum sp. FM</name>
    <dbReference type="NCBI Taxonomy" id="2126340"/>
    <lineage>
        <taxon>Bacteria</taxon>
        <taxon>Pseudomonadati</taxon>
        <taxon>Pseudomonadota</taxon>
        <taxon>Gammaproteobacteria</taxon>
        <taxon>Candidatus Kentrum</taxon>
    </lineage>
</organism>
<dbReference type="EMBL" id="CAADFA010000338">
    <property type="protein sequence ID" value="VFJ63214.1"/>
    <property type="molecule type" value="Genomic_DNA"/>
</dbReference>
<proteinExistence type="predicted"/>
<gene>
    <name evidence="2" type="ORF">BECKFM1743C_GA0114222_103383</name>
</gene>
<evidence type="ECO:0000313" key="2">
    <source>
        <dbReference type="EMBL" id="VFJ63214.1"/>
    </source>
</evidence>
<evidence type="ECO:0000256" key="1">
    <source>
        <dbReference type="SAM" id="Phobius"/>
    </source>
</evidence>
<dbReference type="AlphaFoldDB" id="A0A450T951"/>
<name>A0A450T951_9GAMM</name>
<protein>
    <submittedName>
        <fullName evidence="2">Uncharacterized protein</fullName>
    </submittedName>
</protein>
<accession>A0A450T951</accession>
<keyword evidence="1" id="KW-0472">Membrane</keyword>
<keyword evidence="1" id="KW-0812">Transmembrane</keyword>
<reference evidence="2" key="1">
    <citation type="submission" date="2019-02" db="EMBL/GenBank/DDBJ databases">
        <authorList>
            <person name="Gruber-Vodicka R. H."/>
            <person name="Seah K. B. B."/>
        </authorList>
    </citation>
    <scope>NUCLEOTIDE SEQUENCE</scope>
    <source>
        <strain evidence="2">BECK_BZ165</strain>
    </source>
</reference>
<sequence>MTNLYAWNTARAGSIAHPNVVGRAYSTLQRRANFLACSTNLSPNKKMRPLLAYSSQILVQLPCCNDSYIVAMKAQKKSLLIIVFCCLSFSGVMRPST</sequence>